<dbReference type="GO" id="GO:0008750">
    <property type="term" value="F:proton-translocating NAD(P)+ transhydrogenase activity"/>
    <property type="evidence" value="ECO:0007669"/>
    <property type="project" value="UniProtKB-EC"/>
</dbReference>
<dbReference type="SMART" id="SM01003">
    <property type="entry name" value="AlaDh_PNT_N"/>
    <property type="match status" value="1"/>
</dbReference>
<dbReference type="RefSeq" id="WP_090246595.1">
    <property type="nucleotide sequence ID" value="NZ_FPAS01000001.1"/>
</dbReference>
<comment type="similarity">
    <text evidence="2">Belongs to the AlaDH/PNT family.</text>
</comment>
<dbReference type="Proteomes" id="UP000236454">
    <property type="component" value="Unassembled WGS sequence"/>
</dbReference>
<evidence type="ECO:0000256" key="1">
    <source>
        <dbReference type="ARBA" id="ARBA00003943"/>
    </source>
</evidence>
<dbReference type="GO" id="GO:0006740">
    <property type="term" value="P:NADPH regeneration"/>
    <property type="evidence" value="ECO:0007669"/>
    <property type="project" value="TreeGrafter"/>
</dbReference>
<sequence>MKSIALLKEKDDRNIVALSPANVKALAVNYTVMIESGAGLKAGFTDDEYAHHGGHIIENKEKLLANADILISYAAEIPVNSFTEANMVIGCYHVLDGLDDFSFYKKKLEFYSLDLLPRTTLAQSMDVLSSLASLAGYQAVIEGLNKVKKVAPMIAGAGGTLQPMHVLVLGVGVAGLQAIATAKRMGAVVSAFDVRKQTQLEVESLGAKFIEIEGAKEDQESGGYAIEQGEDFNQMVQDTIAKNCEHIDVIITTARIPGRKAPILINEAALKALKKDSIIIDLAASTGGNVIQQDISKHYALVSNSELFDQLAYSSSLLLGNNICNFLKHWEKQADKDEKDDILKGALVAKGGQIVHPRLIQN</sequence>
<comment type="function">
    <text evidence="1">The transhydrogenation between NADH and NADP is coupled to respiration and ATP hydrolysis and functions as a proton pump across the membrane.</text>
</comment>
<accession>A0A1I6YCI4</accession>
<evidence type="ECO:0000259" key="9">
    <source>
        <dbReference type="SMART" id="SM01002"/>
    </source>
</evidence>
<keyword evidence="7" id="KW-0520">NAD</keyword>
<dbReference type="Pfam" id="PF05222">
    <property type="entry name" value="AlaDh_PNT_N"/>
    <property type="match status" value="1"/>
</dbReference>
<evidence type="ECO:0000256" key="8">
    <source>
        <dbReference type="ARBA" id="ARBA00048202"/>
    </source>
</evidence>
<feature type="domain" description="Alanine dehydrogenase/pyridine nucleotide transhydrogenase N-terminal" evidence="10">
    <location>
        <begin position="5"/>
        <end position="135"/>
    </location>
</feature>
<dbReference type="SUPFAM" id="SSF51735">
    <property type="entry name" value="NAD(P)-binding Rossmann-fold domains"/>
    <property type="match status" value="1"/>
</dbReference>
<evidence type="ECO:0000256" key="7">
    <source>
        <dbReference type="ARBA" id="ARBA00023027"/>
    </source>
</evidence>
<keyword evidence="12" id="KW-1185">Reference proteome</keyword>
<evidence type="ECO:0000256" key="3">
    <source>
        <dbReference type="ARBA" id="ARBA00012943"/>
    </source>
</evidence>
<keyword evidence="4" id="KW-0547">Nucleotide-binding</keyword>
<protein>
    <recommendedName>
        <fullName evidence="3">proton-translocating NAD(P)(+) transhydrogenase</fullName>
        <ecNumber evidence="3">7.1.1.1</ecNumber>
    </recommendedName>
</protein>
<dbReference type="Pfam" id="PF01262">
    <property type="entry name" value="AlaDh_PNT_C"/>
    <property type="match status" value="1"/>
</dbReference>
<keyword evidence="5" id="KW-0521">NADP</keyword>
<dbReference type="OrthoDB" id="9804592at2"/>
<dbReference type="PANTHER" id="PTHR10160:SF19">
    <property type="entry name" value="PROTON-TRANSLOCATING NAD(P)(+) TRANSHYDROGENASE"/>
    <property type="match status" value="1"/>
</dbReference>
<dbReference type="GO" id="GO:0016491">
    <property type="term" value="F:oxidoreductase activity"/>
    <property type="evidence" value="ECO:0007669"/>
    <property type="project" value="InterPro"/>
</dbReference>
<evidence type="ECO:0000256" key="2">
    <source>
        <dbReference type="ARBA" id="ARBA00005689"/>
    </source>
</evidence>
<evidence type="ECO:0000313" key="11">
    <source>
        <dbReference type="EMBL" id="SFT48256.1"/>
    </source>
</evidence>
<dbReference type="SMART" id="SM01002">
    <property type="entry name" value="AlaDh_PNT_C"/>
    <property type="match status" value="1"/>
</dbReference>
<name>A0A1I6YCI4_9FLAO</name>
<dbReference type="GO" id="GO:0005886">
    <property type="term" value="C:plasma membrane"/>
    <property type="evidence" value="ECO:0007669"/>
    <property type="project" value="TreeGrafter"/>
</dbReference>
<dbReference type="EC" id="7.1.1.1" evidence="3"/>
<dbReference type="Gene3D" id="3.40.50.720">
    <property type="entry name" value="NAD(P)-binding Rossmann-like Domain"/>
    <property type="match status" value="2"/>
</dbReference>
<dbReference type="SUPFAM" id="SSF52283">
    <property type="entry name" value="Formate/glycerate dehydrogenase catalytic domain-like"/>
    <property type="match status" value="1"/>
</dbReference>
<organism evidence="11 12">
    <name type="scientific">Lishizhenia tianjinensis</name>
    <dbReference type="NCBI Taxonomy" id="477690"/>
    <lineage>
        <taxon>Bacteria</taxon>
        <taxon>Pseudomonadati</taxon>
        <taxon>Bacteroidota</taxon>
        <taxon>Flavobacteriia</taxon>
        <taxon>Flavobacteriales</taxon>
        <taxon>Crocinitomicaceae</taxon>
        <taxon>Lishizhenia</taxon>
    </lineage>
</organism>
<gene>
    <name evidence="11" type="ORF">SAMN05216474_0808</name>
</gene>
<comment type="catalytic activity">
    <reaction evidence="8">
        <text>NAD(+) + NADPH + H(+)(in) = NADH + NADP(+) + H(+)(out)</text>
        <dbReference type="Rhea" id="RHEA:47992"/>
        <dbReference type="ChEBI" id="CHEBI:15378"/>
        <dbReference type="ChEBI" id="CHEBI:57540"/>
        <dbReference type="ChEBI" id="CHEBI:57783"/>
        <dbReference type="ChEBI" id="CHEBI:57945"/>
        <dbReference type="ChEBI" id="CHEBI:58349"/>
        <dbReference type="EC" id="7.1.1.1"/>
    </reaction>
</comment>
<dbReference type="STRING" id="477690.SAMN05216474_0808"/>
<evidence type="ECO:0000259" key="10">
    <source>
        <dbReference type="SMART" id="SM01003"/>
    </source>
</evidence>
<dbReference type="PROSITE" id="PS00837">
    <property type="entry name" value="ALADH_PNT_2"/>
    <property type="match status" value="1"/>
</dbReference>
<evidence type="ECO:0000313" key="12">
    <source>
        <dbReference type="Proteomes" id="UP000236454"/>
    </source>
</evidence>
<reference evidence="11 12" key="1">
    <citation type="submission" date="2016-10" db="EMBL/GenBank/DDBJ databases">
        <authorList>
            <person name="de Groot N.N."/>
        </authorList>
    </citation>
    <scope>NUCLEOTIDE SEQUENCE [LARGE SCALE GENOMIC DNA]</scope>
    <source>
        <strain evidence="11 12">CGMCC 1.7005</strain>
    </source>
</reference>
<keyword evidence="6" id="KW-1278">Translocase</keyword>
<dbReference type="InterPro" id="IPR008143">
    <property type="entry name" value="Ala_DH/PNT_CS2"/>
</dbReference>
<dbReference type="EMBL" id="FPAS01000001">
    <property type="protein sequence ID" value="SFT48256.1"/>
    <property type="molecule type" value="Genomic_DNA"/>
</dbReference>
<dbReference type="PANTHER" id="PTHR10160">
    <property type="entry name" value="NAD(P) TRANSHYDROGENASE"/>
    <property type="match status" value="1"/>
</dbReference>
<feature type="domain" description="Alanine dehydrogenase/pyridine nucleotide transhydrogenase NAD(H)-binding" evidence="9">
    <location>
        <begin position="144"/>
        <end position="300"/>
    </location>
</feature>
<evidence type="ECO:0000256" key="6">
    <source>
        <dbReference type="ARBA" id="ARBA00022967"/>
    </source>
</evidence>
<dbReference type="AlphaFoldDB" id="A0A1I6YCI4"/>
<dbReference type="InterPro" id="IPR036291">
    <property type="entry name" value="NAD(P)-bd_dom_sf"/>
</dbReference>
<evidence type="ECO:0000256" key="4">
    <source>
        <dbReference type="ARBA" id="ARBA00022741"/>
    </source>
</evidence>
<dbReference type="GO" id="GO:0050661">
    <property type="term" value="F:NADP binding"/>
    <property type="evidence" value="ECO:0007669"/>
    <property type="project" value="TreeGrafter"/>
</dbReference>
<dbReference type="InterPro" id="IPR007698">
    <property type="entry name" value="AlaDH/PNT_NAD(H)-bd"/>
</dbReference>
<evidence type="ECO:0000256" key="5">
    <source>
        <dbReference type="ARBA" id="ARBA00022857"/>
    </source>
</evidence>
<dbReference type="InterPro" id="IPR007886">
    <property type="entry name" value="AlaDH/PNT_N"/>
</dbReference>
<proteinExistence type="inferred from homology"/>